<name>A0A834IHI1_RHYFE</name>
<evidence type="ECO:0000313" key="11">
    <source>
        <dbReference type="EMBL" id="KAF7279201.1"/>
    </source>
</evidence>
<dbReference type="InterPro" id="IPR006620">
    <property type="entry name" value="Pro_4_hyd_alph"/>
</dbReference>
<dbReference type="InterPro" id="IPR019601">
    <property type="entry name" value="Oxoglutarate/Fe-dep_Oase_C"/>
</dbReference>
<dbReference type="Pfam" id="PF13661">
    <property type="entry name" value="2OG-FeII_Oxy_4"/>
    <property type="match status" value="1"/>
</dbReference>
<organism evidence="11 12">
    <name type="scientific">Rhynchophorus ferrugineus</name>
    <name type="common">Red palm weevil</name>
    <name type="synonym">Curculio ferrugineus</name>
    <dbReference type="NCBI Taxonomy" id="354439"/>
    <lineage>
        <taxon>Eukaryota</taxon>
        <taxon>Metazoa</taxon>
        <taxon>Ecdysozoa</taxon>
        <taxon>Arthropoda</taxon>
        <taxon>Hexapoda</taxon>
        <taxon>Insecta</taxon>
        <taxon>Pterygota</taxon>
        <taxon>Neoptera</taxon>
        <taxon>Endopterygota</taxon>
        <taxon>Coleoptera</taxon>
        <taxon>Polyphaga</taxon>
        <taxon>Cucujiformia</taxon>
        <taxon>Curculionidae</taxon>
        <taxon>Dryophthorinae</taxon>
        <taxon>Rhynchophorus</taxon>
    </lineage>
</organism>
<keyword evidence="7" id="KW-0408">Iron</keyword>
<comment type="caution">
    <text evidence="11">The sequence shown here is derived from an EMBL/GenBank/DDBJ whole genome shotgun (WGS) entry which is preliminary data.</text>
</comment>
<protein>
    <recommendedName>
        <fullName evidence="8">uS12 prolyl 3-hydroxylase</fullName>
    </recommendedName>
</protein>
<keyword evidence="3" id="KW-0479">Metal-binding</keyword>
<dbReference type="AlphaFoldDB" id="A0A834IHI1"/>
<evidence type="ECO:0000313" key="12">
    <source>
        <dbReference type="Proteomes" id="UP000625711"/>
    </source>
</evidence>
<dbReference type="OrthoDB" id="430522at2759"/>
<dbReference type="GO" id="GO:0031543">
    <property type="term" value="F:peptidyl-proline dioxygenase activity"/>
    <property type="evidence" value="ECO:0007669"/>
    <property type="project" value="TreeGrafter"/>
</dbReference>
<evidence type="ECO:0000259" key="10">
    <source>
        <dbReference type="PROSITE" id="PS51471"/>
    </source>
</evidence>
<dbReference type="InterPro" id="IPR051842">
    <property type="entry name" value="uS12_prolyl_hydroxylase"/>
</dbReference>
<comment type="catalytic activity">
    <reaction evidence="9">
        <text>[ribosomal protein uS12]-L-proline + 2-oxoglutarate + O2 = [ribosomal protein uS12]-(3S)-3-hydroxy-L-proline + succinate + CO2</text>
        <dbReference type="Rhea" id="RHEA:54156"/>
        <dbReference type="Rhea" id="RHEA-COMP:13816"/>
        <dbReference type="Rhea" id="RHEA-COMP:13818"/>
        <dbReference type="ChEBI" id="CHEBI:15379"/>
        <dbReference type="ChEBI" id="CHEBI:16526"/>
        <dbReference type="ChEBI" id="CHEBI:16810"/>
        <dbReference type="ChEBI" id="CHEBI:30031"/>
        <dbReference type="ChEBI" id="CHEBI:50342"/>
        <dbReference type="ChEBI" id="CHEBI:85428"/>
    </reaction>
</comment>
<reference evidence="11" key="1">
    <citation type="submission" date="2020-08" db="EMBL/GenBank/DDBJ databases">
        <title>Genome sequencing and assembly of the red palm weevil Rhynchophorus ferrugineus.</title>
        <authorList>
            <person name="Dias G.B."/>
            <person name="Bergman C.M."/>
            <person name="Manee M."/>
        </authorList>
    </citation>
    <scope>NUCLEOTIDE SEQUENCE</scope>
    <source>
        <strain evidence="11">AA-2017</strain>
        <tissue evidence="11">Whole larva</tissue>
    </source>
</reference>
<dbReference type="Gene3D" id="2.60.120.620">
    <property type="entry name" value="q2cbj1_9rhob like domain"/>
    <property type="match status" value="2"/>
</dbReference>
<evidence type="ECO:0000256" key="3">
    <source>
        <dbReference type="ARBA" id="ARBA00022723"/>
    </source>
</evidence>
<dbReference type="PANTHER" id="PTHR12117:SF0">
    <property type="entry name" value="PROLYL 3-HYDROXYLASE OGFOD1"/>
    <property type="match status" value="1"/>
</dbReference>
<evidence type="ECO:0000256" key="6">
    <source>
        <dbReference type="ARBA" id="ARBA00023002"/>
    </source>
</evidence>
<proteinExistence type="inferred from homology"/>
<keyword evidence="4" id="KW-0847">Vitamin C</keyword>
<evidence type="ECO:0000256" key="7">
    <source>
        <dbReference type="ARBA" id="ARBA00023004"/>
    </source>
</evidence>
<dbReference type="GO" id="GO:0031418">
    <property type="term" value="F:L-ascorbic acid binding"/>
    <property type="evidence" value="ECO:0007669"/>
    <property type="project" value="UniProtKB-KW"/>
</dbReference>
<dbReference type="Pfam" id="PF10637">
    <property type="entry name" value="Ofd1_CTDD"/>
    <property type="match status" value="1"/>
</dbReference>
<dbReference type="EMBL" id="JAACXV010000374">
    <property type="protein sequence ID" value="KAF7279201.1"/>
    <property type="molecule type" value="Genomic_DNA"/>
</dbReference>
<keyword evidence="12" id="KW-1185">Reference proteome</keyword>
<evidence type="ECO:0000256" key="5">
    <source>
        <dbReference type="ARBA" id="ARBA00022964"/>
    </source>
</evidence>
<dbReference type="PANTHER" id="PTHR12117">
    <property type="entry name" value="HISTONE ACETYLTRANSFERASE COMPLEX"/>
    <property type="match status" value="1"/>
</dbReference>
<dbReference type="GO" id="GO:0005506">
    <property type="term" value="F:iron ion binding"/>
    <property type="evidence" value="ECO:0007669"/>
    <property type="project" value="InterPro"/>
</dbReference>
<comment type="cofactor">
    <cofactor evidence="1">
        <name>L-ascorbate</name>
        <dbReference type="ChEBI" id="CHEBI:38290"/>
    </cofactor>
</comment>
<dbReference type="SMART" id="SM00702">
    <property type="entry name" value="P4Hc"/>
    <property type="match status" value="1"/>
</dbReference>
<dbReference type="InterPro" id="IPR005123">
    <property type="entry name" value="Oxoglu/Fe-dep_dioxygenase_dom"/>
</dbReference>
<keyword evidence="6" id="KW-0560">Oxidoreductase</keyword>
<dbReference type="InterPro" id="IPR039558">
    <property type="entry name" value="TPA1/OFD1_N"/>
</dbReference>
<dbReference type="PROSITE" id="PS51471">
    <property type="entry name" value="FE2OG_OXY"/>
    <property type="match status" value="1"/>
</dbReference>
<evidence type="ECO:0000256" key="2">
    <source>
        <dbReference type="ARBA" id="ARBA00007443"/>
    </source>
</evidence>
<evidence type="ECO:0000256" key="4">
    <source>
        <dbReference type="ARBA" id="ARBA00022896"/>
    </source>
</evidence>
<dbReference type="GO" id="GO:0006449">
    <property type="term" value="P:regulation of translational termination"/>
    <property type="evidence" value="ECO:0007669"/>
    <property type="project" value="TreeGrafter"/>
</dbReference>
<accession>A0A834IHI1</accession>
<dbReference type="Proteomes" id="UP000625711">
    <property type="component" value="Unassembled WGS sequence"/>
</dbReference>
<comment type="similarity">
    <text evidence="2">Belongs to the TPA1 family.</text>
</comment>
<keyword evidence="5" id="KW-0223">Dioxygenase</keyword>
<sequence>MVYTAMNENKNKRKCDFETDEANFSDSNASDCDDFSYTEDISESEPELECEDWDKDCKILAGFSRFQSITGCHLMPTCGYSDEPCNKKKKEQPLSIRPKLKSSVSDFQKSWLGDTPISNENFDLITDPFKVSVTKEMVEDATFLDKLRWELYNVNLNVRNMDLYEFFQSKDLKYLNLPEVTRFYDFLKSDVMNWVSSITGYHFSHISATFSLYSNTDYLLVHDDQRDDRKVAFILYLTDDFGWNEIDGGRLLLLRKDKRGQPHEVVQSILPANNQFIFFPVTNDSYHQVEEVKSLTKCRLSINGWFHTKDPPVFHTPPYEPLPNSLFSDYRTRPNVVDIELESWINDEYLEPKVVKSIQQYIEENSEISLKQFLKVQCFTEILEQLQSSVVQWIKVGPPNRIAYDIILDQQLPHIVERFLNLFRSTAIFELLQRYTDLDLTTDKATVKFELQRWTPGSYALLTDYDWKERNELDLILYLGCNEPSDVIGARTQYITMEDEVQNALITIEPEDNSLNIVYRDSARFTKYFSSQSKCQCFYTLICSYSE</sequence>
<evidence type="ECO:0000256" key="1">
    <source>
        <dbReference type="ARBA" id="ARBA00001961"/>
    </source>
</evidence>
<evidence type="ECO:0000256" key="9">
    <source>
        <dbReference type="ARBA" id="ARBA00047444"/>
    </source>
</evidence>
<gene>
    <name evidence="11" type="ORF">GWI33_007607</name>
</gene>
<dbReference type="GO" id="GO:0005737">
    <property type="term" value="C:cytoplasm"/>
    <property type="evidence" value="ECO:0007669"/>
    <property type="project" value="TreeGrafter"/>
</dbReference>
<feature type="domain" description="Fe2OG dioxygenase" evidence="10">
    <location>
        <begin position="202"/>
        <end position="308"/>
    </location>
</feature>
<evidence type="ECO:0000256" key="8">
    <source>
        <dbReference type="ARBA" id="ARBA00029938"/>
    </source>
</evidence>